<dbReference type="HOGENOM" id="CLU_3051878_0_0_1"/>
<dbReference type="EMBL" id="GL945436">
    <property type="protein sequence ID" value="EGO22938.1"/>
    <property type="molecule type" value="Genomic_DNA"/>
</dbReference>
<dbReference type="AlphaFoldDB" id="F8P1A8"/>
<dbReference type="KEGG" id="sla:SERLADRAFT_471469"/>
<dbReference type="Proteomes" id="UP000008064">
    <property type="component" value="Unassembled WGS sequence"/>
</dbReference>
<protein>
    <submittedName>
        <fullName evidence="1">Uncharacterized protein</fullName>
    </submittedName>
</protein>
<organism>
    <name type="scientific">Serpula lacrymans var. lacrymans (strain S7.9)</name>
    <name type="common">Dry rot fungus</name>
    <dbReference type="NCBI Taxonomy" id="578457"/>
    <lineage>
        <taxon>Eukaryota</taxon>
        <taxon>Fungi</taxon>
        <taxon>Dikarya</taxon>
        <taxon>Basidiomycota</taxon>
        <taxon>Agaricomycotina</taxon>
        <taxon>Agaricomycetes</taxon>
        <taxon>Agaricomycetidae</taxon>
        <taxon>Boletales</taxon>
        <taxon>Coniophorineae</taxon>
        <taxon>Serpulaceae</taxon>
        <taxon>Serpula</taxon>
    </lineage>
</organism>
<reference evidence="1" key="1">
    <citation type="submission" date="2011-04" db="EMBL/GenBank/DDBJ databases">
        <title>Evolution of plant cell wall degrading machinery underlies the functional diversity of forest fungi.</title>
        <authorList>
            <consortium name="US DOE Joint Genome Institute (JGI-PGF)"/>
            <person name="Eastwood D.C."/>
            <person name="Floudas D."/>
            <person name="Binder M."/>
            <person name="Majcherczyk A."/>
            <person name="Schneider P."/>
            <person name="Aerts A."/>
            <person name="Asiegbu F.O."/>
            <person name="Baker S.E."/>
            <person name="Barry K."/>
            <person name="Bendiksby M."/>
            <person name="Blumentritt M."/>
            <person name="Coutinho P.M."/>
            <person name="Cullen D."/>
            <person name="Cullen D."/>
            <person name="Gathman A."/>
            <person name="Goodell B."/>
            <person name="Henrissat B."/>
            <person name="Ihrmark K."/>
            <person name="Kauserud H."/>
            <person name="Kohler A."/>
            <person name="LaButti K."/>
            <person name="Lapidus A."/>
            <person name="Lavin J.L."/>
            <person name="Lee Y.-H."/>
            <person name="Lindquist E."/>
            <person name="Lilly W."/>
            <person name="Lucas S."/>
            <person name="Morin E."/>
            <person name="Murat C."/>
            <person name="Oguiza J.A."/>
            <person name="Park J."/>
            <person name="Pisabarro A.G."/>
            <person name="Riley R."/>
            <person name="Rosling A."/>
            <person name="Salamov A."/>
            <person name="Schmidt O."/>
            <person name="Schmutz J."/>
            <person name="Skrede I."/>
            <person name="Stenlid J."/>
            <person name="Wiebenga A."/>
            <person name="Xie X."/>
            <person name="Kues U."/>
            <person name="Hibbett D.S."/>
            <person name="Hoffmeister D."/>
            <person name="Hogberg N."/>
            <person name="Martin F."/>
            <person name="Grigoriev I.V."/>
            <person name="Watkinson S.C."/>
        </authorList>
    </citation>
    <scope>NUCLEOTIDE SEQUENCE</scope>
    <source>
        <strain evidence="1">S7.9</strain>
    </source>
</reference>
<dbReference type="GeneID" id="18819955"/>
<sequence>MPYSHWRGYFRQSHRPVNKLNAQGQPRLYYWPGVHHSSPAFSPPPNSPHCTSHQ</sequence>
<proteinExistence type="predicted"/>
<name>F8P1A8_SERL9</name>
<dbReference type="RefSeq" id="XP_007320178.1">
    <property type="nucleotide sequence ID" value="XM_007320116.1"/>
</dbReference>
<evidence type="ECO:0000313" key="1">
    <source>
        <dbReference type="EMBL" id="EGO22938.1"/>
    </source>
</evidence>
<accession>F8P1A8</accession>
<gene>
    <name evidence="1" type="ORF">SERLADRAFT_471469</name>
</gene>